<reference evidence="1" key="1">
    <citation type="submission" date="2020-05" db="EMBL/GenBank/DDBJ databases">
        <authorList>
            <person name="Chiriac C."/>
            <person name="Salcher M."/>
            <person name="Ghai R."/>
            <person name="Kavagutti S V."/>
        </authorList>
    </citation>
    <scope>NUCLEOTIDE SEQUENCE</scope>
</reference>
<organism evidence="1">
    <name type="scientific">freshwater metagenome</name>
    <dbReference type="NCBI Taxonomy" id="449393"/>
    <lineage>
        <taxon>unclassified sequences</taxon>
        <taxon>metagenomes</taxon>
        <taxon>ecological metagenomes</taxon>
    </lineage>
</organism>
<accession>A0A6J6BER8</accession>
<evidence type="ECO:0000313" key="1">
    <source>
        <dbReference type="EMBL" id="CAB4537462.1"/>
    </source>
</evidence>
<proteinExistence type="predicted"/>
<sequence>MGNHLSHLTRREPFVNQATLTYVLIAIKSDDGHVPGNLWPDAKPAAVGLFVSTQGKYVFMARRNVQIVESVVVKMIKAAQPSKQVVRVIKYSRISEIGIRIINCRLCNGHADPFLFTEDLVGRVPRSNDHTPY</sequence>
<dbReference type="AlphaFoldDB" id="A0A6J6BER8"/>
<name>A0A6J6BER8_9ZZZZ</name>
<gene>
    <name evidence="1" type="ORF">UFOPK1358_00830</name>
</gene>
<dbReference type="EMBL" id="CAEZSF010000065">
    <property type="protein sequence ID" value="CAB4537462.1"/>
    <property type="molecule type" value="Genomic_DNA"/>
</dbReference>
<protein>
    <submittedName>
        <fullName evidence="1">Unannotated protein</fullName>
    </submittedName>
</protein>